<feature type="transmembrane region" description="Helical" evidence="7">
    <location>
        <begin position="369"/>
        <end position="386"/>
    </location>
</feature>
<keyword evidence="3 7" id="KW-0812">Transmembrane</keyword>
<dbReference type="EMBL" id="MT520814">
    <property type="protein sequence ID" value="QKW93744.1"/>
    <property type="molecule type" value="Genomic_DNA"/>
</dbReference>
<comment type="subcellular location">
    <subcellularLocation>
        <location evidence="1">Membrane</location>
        <topology evidence="1">Multi-pass membrane protein</topology>
    </subcellularLocation>
</comment>
<feature type="transmembrane region" description="Helical" evidence="7">
    <location>
        <begin position="318"/>
        <end position="337"/>
    </location>
</feature>
<dbReference type="InterPro" id="IPR045035">
    <property type="entry name" value="YSL-like"/>
</dbReference>
<proteinExistence type="predicted"/>
<dbReference type="Pfam" id="PF03169">
    <property type="entry name" value="OPT"/>
    <property type="match status" value="1"/>
</dbReference>
<keyword evidence="2" id="KW-0813">Transport</keyword>
<reference evidence="8" key="1">
    <citation type="journal article" date="2020" name="Molecules">
        <title>2-Hydroxysorangiadenosine: Structure and Biosynthesis of a Myxobacterial Sesquiterpene-Nucleoside.</title>
        <authorList>
            <person name="Okoth D.A."/>
            <person name="Hug J.J."/>
            <person name="Garcia R."/>
            <person name="Sproer C."/>
            <person name="Overmann J."/>
            <person name="Muller R."/>
        </authorList>
    </citation>
    <scope>NUCLEOTIDE SEQUENCE</scope>
    <source>
        <strain evidence="8">MCy10943</strain>
    </source>
</reference>
<feature type="transmembrane region" description="Helical" evidence="7">
    <location>
        <begin position="268"/>
        <end position="290"/>
    </location>
</feature>
<evidence type="ECO:0000256" key="3">
    <source>
        <dbReference type="ARBA" id="ARBA00022692"/>
    </source>
</evidence>
<keyword evidence="5 7" id="KW-0472">Membrane</keyword>
<sequence>MGYPPHPMAQSVPPLPSSHTPLASPGASSESGAPRFGWLPTPGSWKFHLLLSAVAILVLGPLGGIAASYMNFSLGFFVGGQVLAGILGSAVTYGYGPEGKHGANYMQTMAASVASMCAMAVLIQAMVWLGMPQPPAWHLMLFVGCVGMFGVGVGMLYTPLLVDRLQLDYPSGYAVANILRALTDKRLLKASIAKLGSGTGLGAAVAWVTEHVAALGSLGMSASTVGAGMVVGSRITVPAVIGGLTGAAFTPYLREIGWLGAEEPFRKIGFLIGLAMICGAAAVDLSLLAVQAVERVRNRAKAPAGEVPAWKQVNMPKLLAWVAFWGVAVVVVATQLLEQPLGFIVFGLALSLLFVLINGIAYGITDQNPISSAFVISVLLMSLLGLKNPLVGLMAASILLISTSVGSDMQQDRSTGWRLGTDRVIQFRYQVVGIVMGAVLCVVLARVFMSAYPVLAVNQLDNPKIEVGQWSSAMTYKFVGAIRSLGTLSEHTVKALAFGLVLGFVIEVARKLLKRSERYQGFVKGSRTGYAVGWTMDSVLLSSPYASSFGGFVNLPSALWFGVGGILSSAWNTLAKRPAPHAAGSPGEGEALPEDMSTTSLVGGGLIAGESLYFLFVGIIGLVTLLW</sequence>
<feature type="transmembrane region" description="Helical" evidence="7">
    <location>
        <begin position="429"/>
        <end position="449"/>
    </location>
</feature>
<evidence type="ECO:0000256" key="4">
    <source>
        <dbReference type="ARBA" id="ARBA00022989"/>
    </source>
</evidence>
<dbReference type="PANTHER" id="PTHR31645">
    <property type="entry name" value="OLIGOPEPTIDE TRANSPORTER YGL114W-RELATED"/>
    <property type="match status" value="1"/>
</dbReference>
<evidence type="ECO:0000256" key="6">
    <source>
        <dbReference type="SAM" id="MobiDB-lite"/>
    </source>
</evidence>
<dbReference type="InterPro" id="IPR004813">
    <property type="entry name" value="OPT"/>
</dbReference>
<name>A0A7D4XMG7_9BACT</name>
<feature type="transmembrane region" description="Helical" evidence="7">
    <location>
        <begin position="47"/>
        <end position="67"/>
    </location>
</feature>
<dbReference type="GO" id="GO:0035673">
    <property type="term" value="F:oligopeptide transmembrane transporter activity"/>
    <property type="evidence" value="ECO:0007669"/>
    <property type="project" value="InterPro"/>
</dbReference>
<feature type="region of interest" description="Disordered" evidence="6">
    <location>
        <begin position="1"/>
        <end position="28"/>
    </location>
</feature>
<evidence type="ECO:0000256" key="5">
    <source>
        <dbReference type="ARBA" id="ARBA00023136"/>
    </source>
</evidence>
<evidence type="ECO:0000256" key="1">
    <source>
        <dbReference type="ARBA" id="ARBA00004141"/>
    </source>
</evidence>
<dbReference type="PANTHER" id="PTHR31645:SF0">
    <property type="entry name" value="OLIGOPEPTIDE TRANSPORTER YGL114W-RELATED"/>
    <property type="match status" value="1"/>
</dbReference>
<feature type="transmembrane region" description="Helical" evidence="7">
    <location>
        <begin position="392"/>
        <end position="409"/>
    </location>
</feature>
<evidence type="ECO:0000256" key="7">
    <source>
        <dbReference type="SAM" id="Phobius"/>
    </source>
</evidence>
<feature type="transmembrane region" description="Helical" evidence="7">
    <location>
        <begin position="343"/>
        <end position="362"/>
    </location>
</feature>
<feature type="transmembrane region" description="Helical" evidence="7">
    <location>
        <begin position="136"/>
        <end position="157"/>
    </location>
</feature>
<keyword evidence="4 7" id="KW-1133">Transmembrane helix</keyword>
<organism evidence="8">
    <name type="scientific">Vitiosangium cumulatum</name>
    <dbReference type="NCBI Taxonomy" id="1867796"/>
    <lineage>
        <taxon>Bacteria</taxon>
        <taxon>Pseudomonadati</taxon>
        <taxon>Myxococcota</taxon>
        <taxon>Myxococcia</taxon>
        <taxon>Myxococcales</taxon>
        <taxon>Cystobacterineae</taxon>
        <taxon>Archangiaceae</taxon>
        <taxon>Vitiosangium</taxon>
    </lineage>
</organism>
<evidence type="ECO:0000256" key="2">
    <source>
        <dbReference type="ARBA" id="ARBA00022448"/>
    </source>
</evidence>
<dbReference type="AlphaFoldDB" id="A0A7D4XMG7"/>
<feature type="transmembrane region" description="Helical" evidence="7">
    <location>
        <begin position="552"/>
        <end position="571"/>
    </location>
</feature>
<feature type="transmembrane region" description="Helical" evidence="7">
    <location>
        <begin position="74"/>
        <end position="96"/>
    </location>
</feature>
<protein>
    <submittedName>
        <fullName evidence="8">Oligopeptide transporter Opt</fullName>
    </submittedName>
</protein>
<evidence type="ECO:0000313" key="8">
    <source>
        <dbReference type="EMBL" id="QKW93744.1"/>
    </source>
</evidence>
<feature type="transmembrane region" description="Helical" evidence="7">
    <location>
        <begin position="601"/>
        <end position="626"/>
    </location>
</feature>
<dbReference type="GO" id="GO:0016020">
    <property type="term" value="C:membrane"/>
    <property type="evidence" value="ECO:0007669"/>
    <property type="project" value="UniProtKB-SubCell"/>
</dbReference>
<accession>A0A7D4XMG7</accession>
<feature type="transmembrane region" description="Helical" evidence="7">
    <location>
        <begin position="108"/>
        <end position="129"/>
    </location>
</feature>